<evidence type="ECO:0008006" key="12">
    <source>
        <dbReference type="Google" id="ProtNLM"/>
    </source>
</evidence>
<evidence type="ECO:0000256" key="8">
    <source>
        <dbReference type="SAM" id="MobiDB-lite"/>
    </source>
</evidence>
<feature type="transmembrane region" description="Helical" evidence="9">
    <location>
        <begin position="293"/>
        <end position="319"/>
    </location>
</feature>
<dbReference type="Pfam" id="PF01594">
    <property type="entry name" value="AI-2E_transport"/>
    <property type="match status" value="1"/>
</dbReference>
<evidence type="ECO:0000256" key="9">
    <source>
        <dbReference type="SAM" id="Phobius"/>
    </source>
</evidence>
<proteinExistence type="inferred from homology"/>
<evidence type="ECO:0000256" key="3">
    <source>
        <dbReference type="ARBA" id="ARBA00022448"/>
    </source>
</evidence>
<feature type="transmembrane region" description="Helical" evidence="9">
    <location>
        <begin position="192"/>
        <end position="211"/>
    </location>
</feature>
<evidence type="ECO:0000256" key="1">
    <source>
        <dbReference type="ARBA" id="ARBA00004651"/>
    </source>
</evidence>
<dbReference type="EMBL" id="NGAF01000016">
    <property type="protein sequence ID" value="OXR42016.1"/>
    <property type="molecule type" value="Genomic_DNA"/>
</dbReference>
<keyword evidence="5 9" id="KW-0812">Transmembrane</keyword>
<comment type="similarity">
    <text evidence="2">Belongs to the autoinducer-2 exporter (AI-2E) (TC 2.A.86) family.</text>
</comment>
<keyword evidence="7 9" id="KW-0472">Membrane</keyword>
<keyword evidence="6 9" id="KW-1133">Transmembrane helix</keyword>
<evidence type="ECO:0000256" key="6">
    <source>
        <dbReference type="ARBA" id="ARBA00022989"/>
    </source>
</evidence>
<evidence type="ECO:0000256" key="2">
    <source>
        <dbReference type="ARBA" id="ARBA00009773"/>
    </source>
</evidence>
<evidence type="ECO:0000256" key="5">
    <source>
        <dbReference type="ARBA" id="ARBA00022692"/>
    </source>
</evidence>
<feature type="transmembrane region" description="Helical" evidence="9">
    <location>
        <begin position="108"/>
        <end position="135"/>
    </location>
</feature>
<keyword evidence="11" id="KW-1185">Reference proteome</keyword>
<feature type="compositionally biased region" description="Low complexity" evidence="8">
    <location>
        <begin position="24"/>
        <end position="36"/>
    </location>
</feature>
<sequence>MGSSADSDAERGPQGEPSVPEPIAAAERAASESAGARHPHGRPGPRFDRNSPFVIGVTGGLGVLLAIGIVQMLATARQALVLVGVALFLAIGIEPVVAWLHRHRLPRWAAVAVVFGCATLLVAGFLAAAITPLIIQGGDLVDHATDQLHDLENQYPLIRSWSQRLHLDQELQHGLTDNPSLRHGLLGAGERVFGVLASALIVAVLTIYFSANFPRIRHSLYRFFPQSRRPRAILLGDAIFAKVGGYVLGNLVISLITAIATFVWLTVFSVPYPLILSVLVALLDLVPLVGSTVAGLIITAVALTVSLPVSIATAGFFLAMRLLEDYLLVPRIMDRTVRVPAVVTVVAIILGGALLGILGALLAIPCAAAVLLIVQEVVYPHLDGTTDRPPTGPGA</sequence>
<feature type="transmembrane region" description="Helical" evidence="9">
    <location>
        <begin position="339"/>
        <end position="372"/>
    </location>
</feature>
<feature type="region of interest" description="Disordered" evidence="8">
    <location>
        <begin position="1"/>
        <end position="48"/>
    </location>
</feature>
<dbReference type="AlphaFoldDB" id="A0A231GZG6"/>
<comment type="subcellular location">
    <subcellularLocation>
        <location evidence="1">Cell membrane</location>
        <topology evidence="1">Multi-pass membrane protein</topology>
    </subcellularLocation>
</comment>
<keyword evidence="3" id="KW-0813">Transport</keyword>
<dbReference type="InterPro" id="IPR002549">
    <property type="entry name" value="AI-2E-like"/>
</dbReference>
<dbReference type="GO" id="GO:0005886">
    <property type="term" value="C:plasma membrane"/>
    <property type="evidence" value="ECO:0007669"/>
    <property type="project" value="UniProtKB-SubCell"/>
</dbReference>
<evidence type="ECO:0000313" key="10">
    <source>
        <dbReference type="EMBL" id="OXR42016.1"/>
    </source>
</evidence>
<dbReference type="GO" id="GO:0055085">
    <property type="term" value="P:transmembrane transport"/>
    <property type="evidence" value="ECO:0007669"/>
    <property type="project" value="TreeGrafter"/>
</dbReference>
<feature type="transmembrane region" description="Helical" evidence="9">
    <location>
        <begin position="52"/>
        <end position="74"/>
    </location>
</feature>
<dbReference type="Proteomes" id="UP000215506">
    <property type="component" value="Unassembled WGS sequence"/>
</dbReference>
<organism evidence="10 11">
    <name type="scientific">Nocardia cerradoensis</name>
    <dbReference type="NCBI Taxonomy" id="85688"/>
    <lineage>
        <taxon>Bacteria</taxon>
        <taxon>Bacillati</taxon>
        <taxon>Actinomycetota</taxon>
        <taxon>Actinomycetes</taxon>
        <taxon>Mycobacteriales</taxon>
        <taxon>Nocardiaceae</taxon>
        <taxon>Nocardia</taxon>
    </lineage>
</organism>
<protein>
    <recommendedName>
        <fullName evidence="12">AI-2 transport protein TqsA</fullName>
    </recommendedName>
</protein>
<dbReference type="RefSeq" id="WP_094027298.1">
    <property type="nucleotide sequence ID" value="NZ_NGAF01000016.1"/>
</dbReference>
<gene>
    <name evidence="10" type="ORF">B7C42_06000</name>
</gene>
<name>A0A231GZG6_9NOCA</name>
<evidence type="ECO:0000313" key="11">
    <source>
        <dbReference type="Proteomes" id="UP000215506"/>
    </source>
</evidence>
<reference evidence="10 11" key="1">
    <citation type="submission" date="2017-07" db="EMBL/GenBank/DDBJ databases">
        <title>First draft Genome Sequence of Nocardia cerradoensis isolated from human infection.</title>
        <authorList>
            <person name="Carrasco G."/>
        </authorList>
    </citation>
    <scope>NUCLEOTIDE SEQUENCE [LARGE SCALE GENOMIC DNA]</scope>
    <source>
        <strain evidence="10 11">CNM20130759</strain>
    </source>
</reference>
<comment type="caution">
    <text evidence="10">The sequence shown here is derived from an EMBL/GenBank/DDBJ whole genome shotgun (WGS) entry which is preliminary data.</text>
</comment>
<dbReference type="PANTHER" id="PTHR21716">
    <property type="entry name" value="TRANSMEMBRANE PROTEIN"/>
    <property type="match status" value="1"/>
</dbReference>
<evidence type="ECO:0000256" key="4">
    <source>
        <dbReference type="ARBA" id="ARBA00022475"/>
    </source>
</evidence>
<dbReference type="PANTHER" id="PTHR21716:SF53">
    <property type="entry name" value="PERMEASE PERM-RELATED"/>
    <property type="match status" value="1"/>
</dbReference>
<accession>A0A231GZG6</accession>
<feature type="transmembrane region" description="Helical" evidence="9">
    <location>
        <begin position="80"/>
        <end position="101"/>
    </location>
</feature>
<evidence type="ECO:0000256" key="7">
    <source>
        <dbReference type="ARBA" id="ARBA00023136"/>
    </source>
</evidence>
<keyword evidence="4" id="KW-1003">Cell membrane</keyword>